<dbReference type="Proteomes" id="UP000321080">
    <property type="component" value="Unassembled WGS sequence"/>
</dbReference>
<accession>A0A5C7GG23</accession>
<feature type="domain" description="Type IX secretion system protein PorV" evidence="2">
    <location>
        <begin position="28"/>
        <end position="267"/>
    </location>
</feature>
<dbReference type="Gene3D" id="2.40.160.60">
    <property type="entry name" value="Outer membrane protein transport protein (OMPP1/FadL/TodX)"/>
    <property type="match status" value="1"/>
</dbReference>
<comment type="caution">
    <text evidence="3">The sequence shown here is derived from an EMBL/GenBank/DDBJ whole genome shotgun (WGS) entry which is preliminary data.</text>
</comment>
<dbReference type="RefSeq" id="WP_147769194.1">
    <property type="nucleotide sequence ID" value="NZ_CANNCE010000008.1"/>
</dbReference>
<proteinExistence type="predicted"/>
<gene>
    <name evidence="3" type="primary">porV</name>
    <name evidence="3" type="ORF">FUA22_13845</name>
</gene>
<dbReference type="NCBIfam" id="NF033710">
    <property type="entry name" value="T9SS_OM_PorV"/>
    <property type="match status" value="1"/>
</dbReference>
<keyword evidence="1" id="KW-0732">Signal</keyword>
<dbReference type="EMBL" id="VRKQ01000014">
    <property type="protein sequence ID" value="TXG35888.1"/>
    <property type="molecule type" value="Genomic_DNA"/>
</dbReference>
<feature type="signal peptide" evidence="1">
    <location>
        <begin position="1"/>
        <end position="19"/>
    </location>
</feature>
<keyword evidence="4" id="KW-1185">Reference proteome</keyword>
<dbReference type="InterPro" id="IPR047799">
    <property type="entry name" value="T9SS_OM_PorV"/>
</dbReference>
<evidence type="ECO:0000313" key="4">
    <source>
        <dbReference type="Proteomes" id="UP000321080"/>
    </source>
</evidence>
<name>A0A5C7GG23_9FLAO</name>
<reference evidence="3 4" key="1">
    <citation type="submission" date="2019-08" db="EMBL/GenBank/DDBJ databases">
        <title>Seonamhaeicola sediminis sp. nov., isolated from marine sediment.</title>
        <authorList>
            <person name="Cao W.R."/>
        </authorList>
    </citation>
    <scope>NUCLEOTIDE SEQUENCE [LARGE SCALE GENOMIC DNA]</scope>
    <source>
        <strain evidence="3 4">1505</strain>
    </source>
</reference>
<evidence type="ECO:0000256" key="1">
    <source>
        <dbReference type="SAM" id="SignalP"/>
    </source>
</evidence>
<evidence type="ECO:0000313" key="3">
    <source>
        <dbReference type="EMBL" id="TXG35888.1"/>
    </source>
</evidence>
<dbReference type="NCBIfam" id="NF033709">
    <property type="entry name" value="PorV_fam"/>
    <property type="match status" value="1"/>
</dbReference>
<dbReference type="Pfam" id="PF19572">
    <property type="entry name" value="PorV"/>
    <property type="match status" value="1"/>
</dbReference>
<dbReference type="AlphaFoldDB" id="A0A5C7GG23"/>
<feature type="chain" id="PRO_5022863103" evidence="1">
    <location>
        <begin position="20"/>
        <end position="408"/>
    </location>
</feature>
<dbReference type="InterPro" id="IPR045741">
    <property type="entry name" value="PorV"/>
</dbReference>
<organism evidence="3 4">
    <name type="scientific">Seonamhaeicola maritimus</name>
    <dbReference type="NCBI Taxonomy" id="2591822"/>
    <lineage>
        <taxon>Bacteria</taxon>
        <taxon>Pseudomonadati</taxon>
        <taxon>Bacteroidota</taxon>
        <taxon>Flavobacteriia</taxon>
        <taxon>Flavobacteriales</taxon>
        <taxon>Flavobacteriaceae</taxon>
    </lineage>
</organism>
<evidence type="ECO:0000259" key="2">
    <source>
        <dbReference type="Pfam" id="PF19572"/>
    </source>
</evidence>
<protein>
    <submittedName>
        <fullName evidence="3">Type IX secretion system outer membrane channel protein PorV</fullName>
    </submittedName>
</protein>
<dbReference type="OrthoDB" id="9758448at2"/>
<sequence length="408" mass="45283">MKTKILLLIAFVFVLKMNAQTTIIEPNSNDSRVITTGIPFVLIAADARAAGMGDMGVATSVDAFSQQWNSSKYAFSETKSGIAVSYTPYLSKLVNDIFLGNVTYFNRIDERSAFAASLKYFSLGDIEFVPDEFATPLIQRPNELTIDASYALKLSDQFAMSVAMRYLRSDLRLDGVDGDATPASTFGVDISGYYQSEEEAYSDFNGRWRMGFALQNVGPKFKYDEGGQENFQPTNLRLGTGFDFIFDDYNKIGVTLEVAKLLVPTPPILGTEFEDLNDNGTYEPGEDNLIARNVIYQGQSQDVSFLSGMFQSFGDAPGGFSEELKEFTWSLGAEYVYEDSFAFRAGYFNEAEEKGARKFLALGAGFKANVVNIDLSYLFSASKVQSPLENTLRFSLTFNIGEGEYQEY</sequence>